<evidence type="ECO:0000313" key="4">
    <source>
        <dbReference type="EMBL" id="KAF0314104.1"/>
    </source>
</evidence>
<name>A0A6A4XDJ2_AMPAM</name>
<reference evidence="4 5" key="1">
    <citation type="submission" date="2019-07" db="EMBL/GenBank/DDBJ databases">
        <title>Draft genome assembly of a fouling barnacle, Amphibalanus amphitrite (Darwin, 1854): The first reference genome for Thecostraca.</title>
        <authorList>
            <person name="Kim W."/>
        </authorList>
    </citation>
    <scope>NUCLEOTIDE SEQUENCE [LARGE SCALE GENOMIC DNA]</scope>
    <source>
        <strain evidence="4">SNU_AA5</strain>
        <tissue evidence="4">Soma without cirri and trophi</tissue>
    </source>
</reference>
<dbReference type="PANTHER" id="PTHR28626">
    <property type="entry name" value="SRR1-LIKE PROTEIN"/>
    <property type="match status" value="1"/>
</dbReference>
<protein>
    <submittedName>
        <fullName evidence="4">Protein SENSITIVITY TO RED LIGHT REDUCED 1</fullName>
    </submittedName>
</protein>
<gene>
    <name evidence="4" type="primary">SRR1_1</name>
    <name evidence="4" type="ORF">FJT64_015426</name>
</gene>
<keyword evidence="5" id="KW-1185">Reference proteome</keyword>
<feature type="compositionally biased region" description="Basic residues" evidence="2">
    <location>
        <begin position="234"/>
        <end position="247"/>
    </location>
</feature>
<dbReference type="PANTHER" id="PTHR28626:SF3">
    <property type="entry name" value="SRR1-LIKE PROTEIN"/>
    <property type="match status" value="1"/>
</dbReference>
<comment type="caution">
    <text evidence="4">The sequence shown here is derived from an EMBL/GenBank/DDBJ whole genome shotgun (WGS) entry which is preliminary data.</text>
</comment>
<dbReference type="InterPro" id="IPR040044">
    <property type="entry name" value="SRR1L"/>
</dbReference>
<dbReference type="Proteomes" id="UP000440578">
    <property type="component" value="Unassembled WGS sequence"/>
</dbReference>
<comment type="similarity">
    <text evidence="1">Belongs to the SRR1 family.</text>
</comment>
<feature type="region of interest" description="Disordered" evidence="2">
    <location>
        <begin position="218"/>
        <end position="247"/>
    </location>
</feature>
<organism evidence="4 5">
    <name type="scientific">Amphibalanus amphitrite</name>
    <name type="common">Striped barnacle</name>
    <name type="synonym">Balanus amphitrite</name>
    <dbReference type="NCBI Taxonomy" id="1232801"/>
    <lineage>
        <taxon>Eukaryota</taxon>
        <taxon>Metazoa</taxon>
        <taxon>Ecdysozoa</taxon>
        <taxon>Arthropoda</taxon>
        <taxon>Crustacea</taxon>
        <taxon>Multicrustacea</taxon>
        <taxon>Cirripedia</taxon>
        <taxon>Thoracica</taxon>
        <taxon>Thoracicalcarea</taxon>
        <taxon>Balanomorpha</taxon>
        <taxon>Balanoidea</taxon>
        <taxon>Balanidae</taxon>
        <taxon>Amphibalaninae</taxon>
        <taxon>Amphibalanus</taxon>
    </lineage>
</organism>
<feature type="domain" description="SRR1-like" evidence="3">
    <location>
        <begin position="36"/>
        <end position="197"/>
    </location>
</feature>
<dbReference type="AlphaFoldDB" id="A0A6A4XDJ2"/>
<dbReference type="GO" id="GO:0005634">
    <property type="term" value="C:nucleus"/>
    <property type="evidence" value="ECO:0007669"/>
    <property type="project" value="TreeGrafter"/>
</dbReference>
<dbReference type="InterPro" id="IPR012942">
    <property type="entry name" value="SRR1-like"/>
</dbReference>
<proteinExistence type="inferred from homology"/>
<dbReference type="GO" id="GO:0005737">
    <property type="term" value="C:cytoplasm"/>
    <property type="evidence" value="ECO:0007669"/>
    <property type="project" value="TreeGrafter"/>
</dbReference>
<dbReference type="Pfam" id="PF07985">
    <property type="entry name" value="SRR1"/>
    <property type="match status" value="1"/>
</dbReference>
<evidence type="ECO:0000256" key="2">
    <source>
        <dbReference type="SAM" id="MobiDB-lite"/>
    </source>
</evidence>
<evidence type="ECO:0000259" key="3">
    <source>
        <dbReference type="Pfam" id="PF07985"/>
    </source>
</evidence>
<sequence length="247" mass="28091">MRKVERLRERLASSQYLASFLSAVDEGLSRQRRPSGGDAPRPHIVCYGLGHAASSPAPQRQLALLLQLREHLSAPSVEVFDPVFWPEEKQLLRELRLHVLETDEQCARRLSAPAVLYMPHCENAHYDNLLRANWHPDLLPRLLLVGNSLASIALRLPPSQLRLVSFVERAAPHVTERSERIDEADLLPAFNDTAVQWFESGVLRALPAYFWDEAPHEAFVPPQEGDSSDDGRGKPRRRRRKKSRNHS</sequence>
<evidence type="ECO:0000313" key="5">
    <source>
        <dbReference type="Proteomes" id="UP000440578"/>
    </source>
</evidence>
<evidence type="ECO:0000256" key="1">
    <source>
        <dbReference type="ARBA" id="ARBA00009856"/>
    </source>
</evidence>
<dbReference type="EMBL" id="VIIS01000047">
    <property type="protein sequence ID" value="KAF0314104.1"/>
    <property type="molecule type" value="Genomic_DNA"/>
</dbReference>
<dbReference type="OrthoDB" id="551431at2759"/>
<accession>A0A6A4XDJ2</accession>